<accession>A0A194X4W0</accession>
<dbReference type="AlphaFoldDB" id="A0A194X4W0"/>
<protein>
    <submittedName>
        <fullName evidence="1">Uncharacterized protein</fullName>
    </submittedName>
</protein>
<organism evidence="1 2">
    <name type="scientific">Mollisia scopiformis</name>
    <name type="common">Conifer needle endophyte fungus</name>
    <name type="synonym">Phialocephala scopiformis</name>
    <dbReference type="NCBI Taxonomy" id="149040"/>
    <lineage>
        <taxon>Eukaryota</taxon>
        <taxon>Fungi</taxon>
        <taxon>Dikarya</taxon>
        <taxon>Ascomycota</taxon>
        <taxon>Pezizomycotina</taxon>
        <taxon>Leotiomycetes</taxon>
        <taxon>Helotiales</taxon>
        <taxon>Mollisiaceae</taxon>
        <taxon>Mollisia</taxon>
    </lineage>
</organism>
<dbReference type="Proteomes" id="UP000070700">
    <property type="component" value="Unassembled WGS sequence"/>
</dbReference>
<evidence type="ECO:0000313" key="1">
    <source>
        <dbReference type="EMBL" id="KUJ14847.1"/>
    </source>
</evidence>
<gene>
    <name evidence="1" type="ORF">LY89DRAFT_123864</name>
</gene>
<proteinExistence type="predicted"/>
<name>A0A194X4W0_MOLSC</name>
<dbReference type="GeneID" id="28814905"/>
<keyword evidence="2" id="KW-1185">Reference proteome</keyword>
<evidence type="ECO:0000313" key="2">
    <source>
        <dbReference type="Proteomes" id="UP000070700"/>
    </source>
</evidence>
<dbReference type="RefSeq" id="XP_018069202.1">
    <property type="nucleotide sequence ID" value="XM_018205179.1"/>
</dbReference>
<sequence>MSALYSIVDSFMARADWRDMATLSAVKTGSGYNELTSLLHATTITNVQDLSRPLGHMPSIASEYLSKVLAAEISLTSKIKNMGSRTTMRTKTKRQDTDPDYPYTEESSYSSMVAQIHDEANDNVDYLSSIIGDQVSIELSSMIATMLPEDQEYLSSIIGDQISIELSSMIATMLPEDQDYLSSIIGDQASIESIISANFANSSASKANKQVVNTKASAIASPTSKKNSAPSKGVLGTGALAICLIGVMVLL</sequence>
<reference evidence="1 2" key="1">
    <citation type="submission" date="2015-10" db="EMBL/GenBank/DDBJ databases">
        <title>Full genome of DAOMC 229536 Phialocephala scopiformis, a fungal endophyte of spruce producing the potent anti-insectan compound rugulosin.</title>
        <authorList>
            <consortium name="DOE Joint Genome Institute"/>
            <person name="Walker A.K."/>
            <person name="Frasz S.L."/>
            <person name="Seifert K.A."/>
            <person name="Miller J.D."/>
            <person name="Mondo S.J."/>
            <person name="Labutti K."/>
            <person name="Lipzen A."/>
            <person name="Dockter R."/>
            <person name="Kennedy M."/>
            <person name="Grigoriev I.V."/>
            <person name="Spatafora J.W."/>
        </authorList>
    </citation>
    <scope>NUCLEOTIDE SEQUENCE [LARGE SCALE GENOMIC DNA]</scope>
    <source>
        <strain evidence="1 2">CBS 120377</strain>
    </source>
</reference>
<dbReference type="KEGG" id="psco:LY89DRAFT_123864"/>
<dbReference type="InParanoid" id="A0A194X4W0"/>
<dbReference type="EMBL" id="KQ947419">
    <property type="protein sequence ID" value="KUJ14847.1"/>
    <property type="molecule type" value="Genomic_DNA"/>
</dbReference>